<feature type="region of interest" description="Disordered" evidence="8">
    <location>
        <begin position="535"/>
        <end position="571"/>
    </location>
</feature>
<dbReference type="Proteomes" id="UP001159405">
    <property type="component" value="Unassembled WGS sequence"/>
</dbReference>
<keyword evidence="9" id="KW-1133">Transmembrane helix</keyword>
<keyword evidence="7" id="KW-0408">Iron</keyword>
<feature type="transmembrane region" description="Helical" evidence="9">
    <location>
        <begin position="100"/>
        <end position="121"/>
    </location>
</feature>
<dbReference type="InterPro" id="IPR011992">
    <property type="entry name" value="EF-hand-dom_pair"/>
</dbReference>
<keyword evidence="4" id="KW-0847">Vitamin C</keyword>
<dbReference type="InterPro" id="IPR044862">
    <property type="entry name" value="Pro_4_hyd_alph_FE2OG_OXY"/>
</dbReference>
<accession>A0ABN8N0I4</accession>
<evidence type="ECO:0000256" key="8">
    <source>
        <dbReference type="SAM" id="MobiDB-lite"/>
    </source>
</evidence>
<evidence type="ECO:0000256" key="6">
    <source>
        <dbReference type="ARBA" id="ARBA00023002"/>
    </source>
</evidence>
<dbReference type="SMART" id="SM00702">
    <property type="entry name" value="P4Hc"/>
    <property type="match status" value="1"/>
</dbReference>
<keyword evidence="3" id="KW-0106">Calcium</keyword>
<comment type="caution">
    <text evidence="13">The sequence shown here is derived from an EMBL/GenBank/DDBJ whole genome shotgun (WGS) entry which is preliminary data.</text>
</comment>
<evidence type="ECO:0000256" key="1">
    <source>
        <dbReference type="ARBA" id="ARBA00001961"/>
    </source>
</evidence>
<dbReference type="InterPro" id="IPR045054">
    <property type="entry name" value="P4HA-like"/>
</dbReference>
<sequence length="571" mass="65926">MAAVQRATNIKLFMVILSLFAISKEEFYPHSADHLEFKRRKMLQDLKTKHSNVGDFQCSKRDSHLVGNASLLACSIACSAFRQNITMKTCLKHFLLELGWVRLSSCVVLLVSLVLASWFIANREIENRSQQKAEAEGTEKKDYPHVLTRLEPVEVGYVRELYLVPGKVHKMKTLSLRPALFEIEDFLTEQECNDIIFMAQTQGLERSKTLGEQSLDENGDGSDNSSNPELSPAEIFQGLDSDNDGSLDVGEVARGVLDLGRVIVNVDDVKKMISDLDMDPNKDGIISYEEFEDLTKKNKEKELRAYLEKIHETNSNKRTRDSSTTFLDPYEHLDFKPFFESLRDRIHLATNLPKDMIWSSENLQVVRYQEKQHYHCHFDSEEEVVMNTPCCHYTENLYEDDNLDCVPCRYLTLFYYLNEPKLGGETAFPVADNFTFAENESNVDRELLMCDLADHCYDSSLYYKPKRGTALLWYNHFVDNETGWLGPMDFMSFHGGCNVIEGTKWAANNWINAGPSRELDVTLWEETRLMEEDFQERMKREPWEEQTGQKSSDEQSNYKEEKPLEKQNGLE</sequence>
<dbReference type="InterPro" id="IPR006620">
    <property type="entry name" value="Pro_4_hyd_alph"/>
</dbReference>
<dbReference type="SUPFAM" id="SSF47473">
    <property type="entry name" value="EF-hand"/>
    <property type="match status" value="1"/>
</dbReference>
<evidence type="ECO:0000256" key="7">
    <source>
        <dbReference type="ARBA" id="ARBA00023004"/>
    </source>
</evidence>
<keyword evidence="2" id="KW-0479">Metal-binding</keyword>
<dbReference type="Gene3D" id="1.10.238.10">
    <property type="entry name" value="EF-hand"/>
    <property type="match status" value="1"/>
</dbReference>
<evidence type="ECO:0000256" key="9">
    <source>
        <dbReference type="SAM" id="Phobius"/>
    </source>
</evidence>
<protein>
    <recommendedName>
        <fullName evidence="15">Transmembrane prolyl 4-hydroxylase</fullName>
    </recommendedName>
</protein>
<organism evidence="13 14">
    <name type="scientific">Porites lobata</name>
    <dbReference type="NCBI Taxonomy" id="104759"/>
    <lineage>
        <taxon>Eukaryota</taxon>
        <taxon>Metazoa</taxon>
        <taxon>Cnidaria</taxon>
        <taxon>Anthozoa</taxon>
        <taxon>Hexacorallia</taxon>
        <taxon>Scleractinia</taxon>
        <taxon>Fungiina</taxon>
        <taxon>Poritidae</taxon>
        <taxon>Porites</taxon>
    </lineage>
</organism>
<dbReference type="Pfam" id="PF13640">
    <property type="entry name" value="2OG-FeII_Oxy_3"/>
    <property type="match status" value="1"/>
</dbReference>
<dbReference type="InterPro" id="IPR018247">
    <property type="entry name" value="EF_Hand_1_Ca_BS"/>
</dbReference>
<keyword evidence="9" id="KW-0472">Membrane</keyword>
<dbReference type="PROSITE" id="PS51471">
    <property type="entry name" value="FE2OG_OXY"/>
    <property type="match status" value="1"/>
</dbReference>
<name>A0ABN8N0I4_9CNID</name>
<dbReference type="Gene3D" id="2.60.120.620">
    <property type="entry name" value="q2cbj1_9rhob like domain"/>
    <property type="match status" value="1"/>
</dbReference>
<keyword evidence="10" id="KW-0732">Signal</keyword>
<comment type="cofactor">
    <cofactor evidence="1">
        <name>L-ascorbate</name>
        <dbReference type="ChEBI" id="CHEBI:38290"/>
    </cofactor>
</comment>
<proteinExistence type="predicted"/>
<dbReference type="Pfam" id="PF13499">
    <property type="entry name" value="EF-hand_7"/>
    <property type="match status" value="1"/>
</dbReference>
<dbReference type="PROSITE" id="PS50222">
    <property type="entry name" value="EF_HAND_2"/>
    <property type="match status" value="2"/>
</dbReference>
<evidence type="ECO:0000313" key="14">
    <source>
        <dbReference type="Proteomes" id="UP001159405"/>
    </source>
</evidence>
<feature type="signal peptide" evidence="10">
    <location>
        <begin position="1"/>
        <end position="25"/>
    </location>
</feature>
<feature type="compositionally biased region" description="Basic and acidic residues" evidence="8">
    <location>
        <begin position="551"/>
        <end position="565"/>
    </location>
</feature>
<evidence type="ECO:0000256" key="5">
    <source>
        <dbReference type="ARBA" id="ARBA00022964"/>
    </source>
</evidence>
<keyword evidence="6" id="KW-0560">Oxidoreductase</keyword>
<feature type="chain" id="PRO_5045710572" description="Transmembrane prolyl 4-hydroxylase" evidence="10">
    <location>
        <begin position="26"/>
        <end position="571"/>
    </location>
</feature>
<dbReference type="InterPro" id="IPR005123">
    <property type="entry name" value="Oxoglu/Fe-dep_dioxygenase_dom"/>
</dbReference>
<dbReference type="PANTHER" id="PTHR10869:SF246">
    <property type="entry name" value="TRANSMEMBRANE PROLYL 4-HYDROXYLASE"/>
    <property type="match status" value="1"/>
</dbReference>
<evidence type="ECO:0008006" key="15">
    <source>
        <dbReference type="Google" id="ProtNLM"/>
    </source>
</evidence>
<evidence type="ECO:0000256" key="3">
    <source>
        <dbReference type="ARBA" id="ARBA00022837"/>
    </source>
</evidence>
<feature type="domain" description="EF-hand" evidence="11">
    <location>
        <begin position="264"/>
        <end position="301"/>
    </location>
</feature>
<evidence type="ECO:0000256" key="2">
    <source>
        <dbReference type="ARBA" id="ARBA00022723"/>
    </source>
</evidence>
<keyword evidence="14" id="KW-1185">Reference proteome</keyword>
<evidence type="ECO:0000256" key="10">
    <source>
        <dbReference type="SAM" id="SignalP"/>
    </source>
</evidence>
<gene>
    <name evidence="13" type="ORF">PLOB_00030877</name>
</gene>
<reference evidence="13 14" key="1">
    <citation type="submission" date="2022-05" db="EMBL/GenBank/DDBJ databases">
        <authorList>
            <consortium name="Genoscope - CEA"/>
            <person name="William W."/>
        </authorList>
    </citation>
    <scope>NUCLEOTIDE SEQUENCE [LARGE SCALE GENOMIC DNA]</scope>
</reference>
<evidence type="ECO:0000256" key="4">
    <source>
        <dbReference type="ARBA" id="ARBA00022896"/>
    </source>
</evidence>
<feature type="domain" description="Fe2OG dioxygenase" evidence="12">
    <location>
        <begin position="359"/>
        <end position="513"/>
    </location>
</feature>
<evidence type="ECO:0000259" key="12">
    <source>
        <dbReference type="PROSITE" id="PS51471"/>
    </source>
</evidence>
<evidence type="ECO:0000259" key="11">
    <source>
        <dbReference type="PROSITE" id="PS50222"/>
    </source>
</evidence>
<keyword evidence="5" id="KW-0223">Dioxygenase</keyword>
<dbReference type="InterPro" id="IPR002048">
    <property type="entry name" value="EF_hand_dom"/>
</dbReference>
<dbReference type="PANTHER" id="PTHR10869">
    <property type="entry name" value="PROLYL 4-HYDROXYLASE ALPHA SUBUNIT"/>
    <property type="match status" value="1"/>
</dbReference>
<keyword evidence="9" id="KW-0812">Transmembrane</keyword>
<feature type="region of interest" description="Disordered" evidence="8">
    <location>
        <begin position="212"/>
        <end position="242"/>
    </location>
</feature>
<dbReference type="EMBL" id="CALNXK010000004">
    <property type="protein sequence ID" value="CAH3036270.1"/>
    <property type="molecule type" value="Genomic_DNA"/>
</dbReference>
<feature type="domain" description="EF-hand" evidence="11">
    <location>
        <begin position="227"/>
        <end position="262"/>
    </location>
</feature>
<dbReference type="PROSITE" id="PS00018">
    <property type="entry name" value="EF_HAND_1"/>
    <property type="match status" value="2"/>
</dbReference>
<dbReference type="CDD" id="cd00051">
    <property type="entry name" value="EFh"/>
    <property type="match status" value="1"/>
</dbReference>
<evidence type="ECO:0000313" key="13">
    <source>
        <dbReference type="EMBL" id="CAH3036270.1"/>
    </source>
</evidence>